<feature type="compositionally biased region" description="Basic and acidic residues" evidence="1">
    <location>
        <begin position="27"/>
        <end position="40"/>
    </location>
</feature>
<evidence type="ECO:0000256" key="1">
    <source>
        <dbReference type="SAM" id="MobiDB-lite"/>
    </source>
</evidence>
<proteinExistence type="predicted"/>
<dbReference type="EMBL" id="CAHR02000352">
    <property type="protein sequence ID" value="CCG84944.1"/>
    <property type="molecule type" value="Genomic_DNA"/>
</dbReference>
<evidence type="ECO:0000313" key="3">
    <source>
        <dbReference type="Proteomes" id="UP000013776"/>
    </source>
</evidence>
<accession>R4XKF8</accession>
<dbReference type="eggNOG" id="ENOG502TFFJ">
    <property type="taxonomic scope" value="Eukaryota"/>
</dbReference>
<comment type="caution">
    <text evidence="2">The sequence shown here is derived from an EMBL/GenBank/DDBJ whole genome shotgun (WGS) entry which is preliminary data.</text>
</comment>
<sequence length="340" mass="39001">MATGKTSSESEDTATVEQMANLSSVPKEQKDDNAARSKKHEVEIAELKAEILRLHASQQVQTGSPQVGIGQAEQNAQAAYQQGIHDVQVEAALEVDKAAEQRTGTRSSIRIPEPQTYIGQKDDTTVDDWIERMKDYLLLHYELGSRFSHPAQIKIVATYLRKDALKAYETRKRLAIIDPSKAINTVDALFSWLQQMFYDFNAEESNLFKYKKLRQITSVAQYAYELLALADKLVERPTDYSLKHRFKDGLKPEIRARMTVVPKFMQPEDLMQYMEMADSVDRQFMSEKVQFNRQRNWAKGDSGIAVDEKFNNVVMRKVGPIPEKDTPEWQMYCRNGNLCY</sequence>
<dbReference type="AlphaFoldDB" id="R4XKF8"/>
<dbReference type="Proteomes" id="UP000013776">
    <property type="component" value="Unassembled WGS sequence"/>
</dbReference>
<evidence type="ECO:0000313" key="2">
    <source>
        <dbReference type="EMBL" id="CCG84944.1"/>
    </source>
</evidence>
<feature type="compositionally biased region" description="Polar residues" evidence="1">
    <location>
        <begin position="15"/>
        <end position="26"/>
    </location>
</feature>
<feature type="non-terminal residue" evidence="2">
    <location>
        <position position="340"/>
    </location>
</feature>
<protein>
    <recommendedName>
        <fullName evidence="4">Retrotransposon gag domain-containing protein</fullName>
    </recommendedName>
</protein>
<dbReference type="VEuPathDB" id="FungiDB:TAPDE_005507"/>
<keyword evidence="3" id="KW-1185">Reference proteome</keyword>
<reference evidence="2 3" key="1">
    <citation type="journal article" date="2013" name="MBio">
        <title>Genome sequencing of the plant pathogen Taphrina deformans, the causal agent of peach leaf curl.</title>
        <authorList>
            <person name="Cisse O.H."/>
            <person name="Almeida J.M.G.C.F."/>
            <person name="Fonseca A."/>
            <person name="Kumar A.A."/>
            <person name="Salojaervi J."/>
            <person name="Overmyer K."/>
            <person name="Hauser P.M."/>
            <person name="Pagni M."/>
        </authorList>
    </citation>
    <scope>NUCLEOTIDE SEQUENCE [LARGE SCALE GENOMIC DNA]</scope>
    <source>
        <strain evidence="3">PYCC 5710 / ATCC 11124 / CBS 356.35 / IMI 108563 / JCM 9778 / NBRC 8474</strain>
    </source>
</reference>
<feature type="region of interest" description="Disordered" evidence="1">
    <location>
        <begin position="1"/>
        <end position="40"/>
    </location>
</feature>
<gene>
    <name evidence="2" type="ORF">TAPDE_005507</name>
</gene>
<name>R4XKF8_TAPDE</name>
<organism evidence="2 3">
    <name type="scientific">Taphrina deformans (strain PYCC 5710 / ATCC 11124 / CBS 356.35 / IMI 108563 / JCM 9778 / NBRC 8474)</name>
    <name type="common">Peach leaf curl fungus</name>
    <name type="synonym">Lalaria deformans</name>
    <dbReference type="NCBI Taxonomy" id="1097556"/>
    <lineage>
        <taxon>Eukaryota</taxon>
        <taxon>Fungi</taxon>
        <taxon>Dikarya</taxon>
        <taxon>Ascomycota</taxon>
        <taxon>Taphrinomycotina</taxon>
        <taxon>Taphrinomycetes</taxon>
        <taxon>Taphrinales</taxon>
        <taxon>Taphrinaceae</taxon>
        <taxon>Taphrina</taxon>
    </lineage>
</organism>
<evidence type="ECO:0008006" key="4">
    <source>
        <dbReference type="Google" id="ProtNLM"/>
    </source>
</evidence>